<organism evidence="1 2">
    <name type="scientific">Endomicrobium trichonymphae</name>
    <dbReference type="NCBI Taxonomy" id="1408204"/>
    <lineage>
        <taxon>Bacteria</taxon>
        <taxon>Pseudomonadati</taxon>
        <taxon>Elusimicrobiota</taxon>
        <taxon>Endomicrobiia</taxon>
        <taxon>Endomicrobiales</taxon>
        <taxon>Endomicrobiaceae</taxon>
        <taxon>Candidatus Endomicrobiellum</taxon>
    </lineage>
</organism>
<evidence type="ECO:0000313" key="1">
    <source>
        <dbReference type="EMBL" id="OEG69991.1"/>
    </source>
</evidence>
<dbReference type="EMBL" id="LNVX01000508">
    <property type="protein sequence ID" value="OEG69991.1"/>
    <property type="molecule type" value="Genomic_DNA"/>
</dbReference>
<accession>A0A1E5IHT8</accession>
<proteinExistence type="predicted"/>
<evidence type="ECO:0000313" key="2">
    <source>
        <dbReference type="Proteomes" id="UP000095237"/>
    </source>
</evidence>
<comment type="caution">
    <text evidence="1">The sequence shown here is derived from an EMBL/GenBank/DDBJ whole genome shotgun (WGS) entry which is preliminary data.</text>
</comment>
<dbReference type="Proteomes" id="UP000095237">
    <property type="component" value="Unassembled WGS sequence"/>
</dbReference>
<keyword evidence="2" id="KW-1185">Reference proteome</keyword>
<dbReference type="AlphaFoldDB" id="A0A1E5IHT8"/>
<reference evidence="1 2" key="1">
    <citation type="submission" date="2015-11" db="EMBL/GenBank/DDBJ databases">
        <title>Evidence for parallel genomic evolution in an endosymbiosis of termite gut flagellates.</title>
        <authorList>
            <person name="Zheng H."/>
        </authorList>
    </citation>
    <scope>NUCLEOTIDE SEQUENCE [LARGE SCALE GENOMIC DNA]</scope>
    <source>
        <strain evidence="1 2">CET450</strain>
    </source>
</reference>
<gene>
    <name evidence="1" type="ORF">ATZ36_01775</name>
</gene>
<name>A0A1E5IHT8_ENDTX</name>
<protein>
    <submittedName>
        <fullName evidence="1">Uncharacterized protein</fullName>
    </submittedName>
</protein>
<sequence length="80" mass="9012">MICCADMIAICLILLQKKPASSQRRGCPFFIFSFTGFAHGDFSLMTKKFKNILQTVTVASMLKLCTISIGHLIKKLKKER</sequence>